<dbReference type="SUPFAM" id="SSF55874">
    <property type="entry name" value="ATPase domain of HSP90 chaperone/DNA topoisomerase II/histidine kinase"/>
    <property type="match status" value="1"/>
</dbReference>
<keyword evidence="6" id="KW-1133">Transmembrane helix</keyword>
<dbReference type="Gene3D" id="3.30.565.10">
    <property type="entry name" value="Histidine kinase-like ATPase, C-terminal domain"/>
    <property type="match status" value="1"/>
</dbReference>
<dbReference type="Pfam" id="PF00512">
    <property type="entry name" value="HisKA"/>
    <property type="match status" value="1"/>
</dbReference>
<gene>
    <name evidence="8" type="ORF">OIK42_08005</name>
</gene>
<dbReference type="PROSITE" id="PS50109">
    <property type="entry name" value="HIS_KIN"/>
    <property type="match status" value="1"/>
</dbReference>
<dbReference type="SMART" id="SM00387">
    <property type="entry name" value="HATPase_c"/>
    <property type="match status" value="1"/>
</dbReference>
<evidence type="ECO:0000313" key="9">
    <source>
        <dbReference type="Proteomes" id="UP001218788"/>
    </source>
</evidence>
<dbReference type="Pfam" id="PF05227">
    <property type="entry name" value="CHASE3"/>
    <property type="match status" value="1"/>
</dbReference>
<dbReference type="InterPro" id="IPR005467">
    <property type="entry name" value="His_kinase_dom"/>
</dbReference>
<sequence length="504" mass="57464">MSHFLRNTASWVLLICLVVIVIAANSAYTIHTLGELESLERRLFTTNKVINSINTLHVAILRAESGQRGYLLTQQEDYLSDYEKTLNRVNRLIEQVEENAITSDYPVQEARLEQLIDLSKVKLKALIEVVELAREGQLDQAMTLFSTDRGLLLYDEFETLFVEIDQQERQLQNQHIDSLMKLRADSITNLIISAVTTTLLIVGIFFLLRMNIRDTISYQRDLQQHNMVLESKVKERTAELQVFAEELSRSNRELEDFAFVASHDLQEPLRKIRAFGNRISTGYESVMDERGQDFLRRMLNAAERMSMLISDLLAFSRVTTRGKDFTSTDLNSIVASVLDDLEIKIEETSAVIELDDLPTIQADTTQMNQLFLNLLSNALKFVKPDTTPHISVRYASIDETNVEGLHLLPGLKWFKITLQDNGIGFEQSFAEKIFAPFQRLHGRSEYQGTGIGLAVCRRIVERHNGTIQAFGEPQQGARFEIYLPEDGQPFTSLQQQGVISRAEQ</sequence>
<reference evidence="8 9" key="1">
    <citation type="submission" date="2022-10" db="EMBL/GenBank/DDBJ databases">
        <title>Alteromonas sp. chi3 Genome sequencing.</title>
        <authorList>
            <person name="Park S."/>
        </authorList>
    </citation>
    <scope>NUCLEOTIDE SEQUENCE [LARGE SCALE GENOMIC DNA]</scope>
    <source>
        <strain evidence="9">chi3</strain>
    </source>
</reference>
<proteinExistence type="predicted"/>
<comment type="caution">
    <text evidence="8">The sequence shown here is derived from an EMBL/GenBank/DDBJ whole genome shotgun (WGS) entry which is preliminary data.</text>
</comment>
<organism evidence="8 9">
    <name type="scientific">Alteromonas gilva</name>
    <dbReference type="NCBI Taxonomy" id="2987522"/>
    <lineage>
        <taxon>Bacteria</taxon>
        <taxon>Pseudomonadati</taxon>
        <taxon>Pseudomonadota</taxon>
        <taxon>Gammaproteobacteria</taxon>
        <taxon>Alteromonadales</taxon>
        <taxon>Alteromonadaceae</taxon>
        <taxon>Alteromonas/Salinimonas group</taxon>
        <taxon>Alteromonas</taxon>
    </lineage>
</organism>
<dbReference type="CDD" id="cd00082">
    <property type="entry name" value="HisKA"/>
    <property type="match status" value="1"/>
</dbReference>
<evidence type="ECO:0000256" key="1">
    <source>
        <dbReference type="ARBA" id="ARBA00000085"/>
    </source>
</evidence>
<feature type="transmembrane region" description="Helical" evidence="6">
    <location>
        <begin position="190"/>
        <end position="208"/>
    </location>
</feature>
<feature type="domain" description="Histidine kinase" evidence="7">
    <location>
        <begin position="260"/>
        <end position="487"/>
    </location>
</feature>
<keyword evidence="6" id="KW-0812">Transmembrane</keyword>
<evidence type="ECO:0000256" key="3">
    <source>
        <dbReference type="ARBA" id="ARBA00022553"/>
    </source>
</evidence>
<dbReference type="SMART" id="SM00388">
    <property type="entry name" value="HisKA"/>
    <property type="match status" value="1"/>
</dbReference>
<evidence type="ECO:0000256" key="4">
    <source>
        <dbReference type="ARBA" id="ARBA00022679"/>
    </source>
</evidence>
<dbReference type="InterPro" id="IPR003594">
    <property type="entry name" value="HATPase_dom"/>
</dbReference>
<dbReference type="InterPro" id="IPR004358">
    <property type="entry name" value="Sig_transdc_His_kin-like_C"/>
</dbReference>
<evidence type="ECO:0000256" key="5">
    <source>
        <dbReference type="ARBA" id="ARBA00022777"/>
    </source>
</evidence>
<dbReference type="SUPFAM" id="SSF47384">
    <property type="entry name" value="Homodimeric domain of signal transducing histidine kinase"/>
    <property type="match status" value="1"/>
</dbReference>
<dbReference type="InterPro" id="IPR003661">
    <property type="entry name" value="HisK_dim/P_dom"/>
</dbReference>
<dbReference type="CDD" id="cd19410">
    <property type="entry name" value="HK9-like_sensor"/>
    <property type="match status" value="1"/>
</dbReference>
<dbReference type="PRINTS" id="PR00344">
    <property type="entry name" value="BCTRLSENSOR"/>
</dbReference>
<dbReference type="EMBL" id="JAQQXP010000001">
    <property type="protein sequence ID" value="MDC8830703.1"/>
    <property type="molecule type" value="Genomic_DNA"/>
</dbReference>
<dbReference type="EC" id="2.7.13.3" evidence="2"/>
<dbReference type="InterPro" id="IPR036097">
    <property type="entry name" value="HisK_dim/P_sf"/>
</dbReference>
<dbReference type="RefSeq" id="WP_273639620.1">
    <property type="nucleotide sequence ID" value="NZ_JAQQXP010000001.1"/>
</dbReference>
<dbReference type="InterPro" id="IPR036890">
    <property type="entry name" value="HATPase_C_sf"/>
</dbReference>
<evidence type="ECO:0000259" key="7">
    <source>
        <dbReference type="PROSITE" id="PS50109"/>
    </source>
</evidence>
<keyword evidence="5" id="KW-0418">Kinase</keyword>
<dbReference type="Gene3D" id="1.10.287.130">
    <property type="match status" value="1"/>
</dbReference>
<evidence type="ECO:0000256" key="6">
    <source>
        <dbReference type="SAM" id="Phobius"/>
    </source>
</evidence>
<dbReference type="Pfam" id="PF02518">
    <property type="entry name" value="HATPase_c"/>
    <property type="match status" value="1"/>
</dbReference>
<dbReference type="PANTHER" id="PTHR43304:SF1">
    <property type="entry name" value="PAC DOMAIN-CONTAINING PROTEIN"/>
    <property type="match status" value="1"/>
</dbReference>
<keyword evidence="6" id="KW-0472">Membrane</keyword>
<name>A0ABT5L0Y0_9ALTE</name>
<comment type="catalytic activity">
    <reaction evidence="1">
        <text>ATP + protein L-histidine = ADP + protein N-phospho-L-histidine.</text>
        <dbReference type="EC" id="2.7.13.3"/>
    </reaction>
</comment>
<keyword evidence="3" id="KW-0597">Phosphoprotein</keyword>
<dbReference type="Proteomes" id="UP001218788">
    <property type="component" value="Unassembled WGS sequence"/>
</dbReference>
<dbReference type="InterPro" id="IPR007891">
    <property type="entry name" value="CHASE3"/>
</dbReference>
<protein>
    <recommendedName>
        <fullName evidence="2">histidine kinase</fullName>
        <ecNumber evidence="2">2.7.13.3</ecNumber>
    </recommendedName>
</protein>
<dbReference type="PANTHER" id="PTHR43304">
    <property type="entry name" value="PHYTOCHROME-LIKE PROTEIN CPH1"/>
    <property type="match status" value="1"/>
</dbReference>
<accession>A0ABT5L0Y0</accession>
<evidence type="ECO:0000313" key="8">
    <source>
        <dbReference type="EMBL" id="MDC8830703.1"/>
    </source>
</evidence>
<keyword evidence="9" id="KW-1185">Reference proteome</keyword>
<dbReference type="InterPro" id="IPR052162">
    <property type="entry name" value="Sensor_kinase/Photoreceptor"/>
</dbReference>
<evidence type="ECO:0000256" key="2">
    <source>
        <dbReference type="ARBA" id="ARBA00012438"/>
    </source>
</evidence>
<keyword evidence="4" id="KW-0808">Transferase</keyword>